<gene>
    <name evidence="1" type="ORF">TIFTF001_053840</name>
</gene>
<dbReference type="EMBL" id="BTGU01013454">
    <property type="protein sequence ID" value="GMN74372.1"/>
    <property type="molecule type" value="Genomic_DNA"/>
</dbReference>
<reference evidence="1" key="1">
    <citation type="submission" date="2023-07" db="EMBL/GenBank/DDBJ databases">
        <title>draft genome sequence of fig (Ficus carica).</title>
        <authorList>
            <person name="Takahashi T."/>
            <person name="Nishimura K."/>
        </authorList>
    </citation>
    <scope>NUCLEOTIDE SEQUENCE</scope>
</reference>
<comment type="caution">
    <text evidence="1">The sequence shown here is derived from an EMBL/GenBank/DDBJ whole genome shotgun (WGS) entry which is preliminary data.</text>
</comment>
<sequence>MVGFRLPLYKGNLKPMGFRFPGGKRRGSGYRRADPDEPVVGGSHGSGSVLSLSLSLTLSGKQAIDFLSLQNLFFL</sequence>
<organism evidence="1 2">
    <name type="scientific">Ficus carica</name>
    <name type="common">Common fig</name>
    <dbReference type="NCBI Taxonomy" id="3494"/>
    <lineage>
        <taxon>Eukaryota</taxon>
        <taxon>Viridiplantae</taxon>
        <taxon>Streptophyta</taxon>
        <taxon>Embryophyta</taxon>
        <taxon>Tracheophyta</taxon>
        <taxon>Spermatophyta</taxon>
        <taxon>Magnoliopsida</taxon>
        <taxon>eudicotyledons</taxon>
        <taxon>Gunneridae</taxon>
        <taxon>Pentapetalae</taxon>
        <taxon>rosids</taxon>
        <taxon>fabids</taxon>
        <taxon>Rosales</taxon>
        <taxon>Moraceae</taxon>
        <taxon>Ficeae</taxon>
        <taxon>Ficus</taxon>
    </lineage>
</organism>
<proteinExistence type="predicted"/>
<evidence type="ECO:0000313" key="1">
    <source>
        <dbReference type="EMBL" id="GMN74372.1"/>
    </source>
</evidence>
<keyword evidence="2" id="KW-1185">Reference proteome</keyword>
<name>A0AA88EG70_FICCA</name>
<dbReference type="AlphaFoldDB" id="A0AA88EG70"/>
<protein>
    <submittedName>
        <fullName evidence="1">Uncharacterized protein</fullName>
    </submittedName>
</protein>
<dbReference type="Proteomes" id="UP001187192">
    <property type="component" value="Unassembled WGS sequence"/>
</dbReference>
<accession>A0AA88EG70</accession>
<evidence type="ECO:0000313" key="2">
    <source>
        <dbReference type="Proteomes" id="UP001187192"/>
    </source>
</evidence>